<keyword evidence="1" id="KW-0812">Transmembrane</keyword>
<reference evidence="3" key="1">
    <citation type="submission" date="2016-01" db="EMBL/GenBank/DDBJ databases">
        <authorList>
            <person name="Peeters Charlotte."/>
        </authorList>
    </citation>
    <scope>NUCLEOTIDE SEQUENCE [LARGE SCALE GENOMIC DNA]</scope>
</reference>
<feature type="transmembrane region" description="Helical" evidence="1">
    <location>
        <begin position="12"/>
        <end position="30"/>
    </location>
</feature>
<dbReference type="EMBL" id="FCOI02000019">
    <property type="protein sequence ID" value="SAK77157.1"/>
    <property type="molecule type" value="Genomic_DNA"/>
</dbReference>
<dbReference type="STRING" id="1777137.AWB76_05100"/>
<keyword evidence="1" id="KW-0472">Membrane</keyword>
<dbReference type="AlphaFoldDB" id="A0A158C6L1"/>
<evidence type="ECO:0000313" key="2">
    <source>
        <dbReference type="EMBL" id="SAK77157.1"/>
    </source>
</evidence>
<evidence type="ECO:0008006" key="4">
    <source>
        <dbReference type="Google" id="ProtNLM"/>
    </source>
</evidence>
<dbReference type="OrthoDB" id="9035420at2"/>
<evidence type="ECO:0000313" key="3">
    <source>
        <dbReference type="Proteomes" id="UP000054624"/>
    </source>
</evidence>
<keyword evidence="3" id="KW-1185">Reference proteome</keyword>
<evidence type="ECO:0000256" key="1">
    <source>
        <dbReference type="SAM" id="Phobius"/>
    </source>
</evidence>
<organism evidence="2 3">
    <name type="scientific">Caballeronia temeraria</name>
    <dbReference type="NCBI Taxonomy" id="1777137"/>
    <lineage>
        <taxon>Bacteria</taxon>
        <taxon>Pseudomonadati</taxon>
        <taxon>Pseudomonadota</taxon>
        <taxon>Betaproteobacteria</taxon>
        <taxon>Burkholderiales</taxon>
        <taxon>Burkholderiaceae</taxon>
        <taxon>Caballeronia</taxon>
    </lineage>
</organism>
<accession>A0A158C6L1</accession>
<sequence length="159" mass="17522">MNRRSQMRGATLPVVLILAAMMLITAGAWLKTSLVVARATVATRERVQAFHAADSALIRCSRMLSLALPSTSSKDEPSRWRAKSSFEGPTAVAFAPFASWPYARRVPQCLIESWTNASYLITARGFGATADSEAWLQLRIDIADGASTQHWRRVVARPF</sequence>
<gene>
    <name evidence="2" type="ORF">AWB76_05100</name>
</gene>
<dbReference type="Proteomes" id="UP000054624">
    <property type="component" value="Unassembled WGS sequence"/>
</dbReference>
<protein>
    <recommendedName>
        <fullName evidence="4">Tfp pilus assembly protein PilX</fullName>
    </recommendedName>
</protein>
<proteinExistence type="predicted"/>
<name>A0A158C6L1_9BURK</name>
<dbReference type="RefSeq" id="WP_061162823.1">
    <property type="nucleotide sequence ID" value="NZ_FCOI02000019.1"/>
</dbReference>
<keyword evidence="1" id="KW-1133">Transmembrane helix</keyword>